<feature type="region of interest" description="Disordered" evidence="1">
    <location>
        <begin position="1127"/>
        <end position="1160"/>
    </location>
</feature>
<feature type="region of interest" description="Disordered" evidence="1">
    <location>
        <begin position="25"/>
        <end position="63"/>
    </location>
</feature>
<feature type="compositionally biased region" description="Basic and acidic residues" evidence="1">
    <location>
        <begin position="358"/>
        <end position="369"/>
    </location>
</feature>
<evidence type="ECO:0000313" key="3">
    <source>
        <dbReference type="Proteomes" id="UP001163846"/>
    </source>
</evidence>
<feature type="compositionally biased region" description="Basic and acidic residues" evidence="1">
    <location>
        <begin position="26"/>
        <end position="36"/>
    </location>
</feature>
<dbReference type="Proteomes" id="UP001163846">
    <property type="component" value="Unassembled WGS sequence"/>
</dbReference>
<feature type="region of interest" description="Disordered" evidence="1">
    <location>
        <begin position="1404"/>
        <end position="1423"/>
    </location>
</feature>
<feature type="compositionally biased region" description="Basic and acidic residues" evidence="1">
    <location>
        <begin position="1219"/>
        <end position="1228"/>
    </location>
</feature>
<reference evidence="2" key="1">
    <citation type="submission" date="2022-08" db="EMBL/GenBank/DDBJ databases">
        <authorList>
            <consortium name="DOE Joint Genome Institute"/>
            <person name="Min B."/>
            <person name="Riley R."/>
            <person name="Sierra-Patev S."/>
            <person name="Naranjo-Ortiz M."/>
            <person name="Looney B."/>
            <person name="Konkel Z."/>
            <person name="Slot J.C."/>
            <person name="Sakamoto Y."/>
            <person name="Steenwyk J.L."/>
            <person name="Rokas A."/>
            <person name="Carro J."/>
            <person name="Camarero S."/>
            <person name="Ferreira P."/>
            <person name="Molpeceres G."/>
            <person name="Ruiz-Duenas F.J."/>
            <person name="Serrano A."/>
            <person name="Henrissat B."/>
            <person name="Drula E."/>
            <person name="Hughes K.W."/>
            <person name="Mata J.L."/>
            <person name="Ishikawa N.K."/>
            <person name="Vargas-Isla R."/>
            <person name="Ushijima S."/>
            <person name="Smith C.A."/>
            <person name="Ahrendt S."/>
            <person name="Andreopoulos W."/>
            <person name="He G."/>
            <person name="Labutti K."/>
            <person name="Lipzen A."/>
            <person name="Ng V."/>
            <person name="Sandor L."/>
            <person name="Barry K."/>
            <person name="Martinez A.T."/>
            <person name="Xiao Y."/>
            <person name="Gibbons J.G."/>
            <person name="Terashima K."/>
            <person name="Hibbett D.S."/>
            <person name="Grigoriev I.V."/>
        </authorList>
    </citation>
    <scope>NUCLEOTIDE SEQUENCE</scope>
    <source>
        <strain evidence="2">TFB9207</strain>
    </source>
</reference>
<protein>
    <submittedName>
        <fullName evidence="2">Uncharacterized protein</fullName>
    </submittedName>
</protein>
<feature type="compositionally biased region" description="Polar residues" evidence="1">
    <location>
        <begin position="462"/>
        <end position="508"/>
    </location>
</feature>
<feature type="compositionally biased region" description="Low complexity" evidence="1">
    <location>
        <begin position="577"/>
        <end position="605"/>
    </location>
</feature>
<feature type="compositionally biased region" description="Low complexity" evidence="1">
    <location>
        <begin position="1135"/>
        <end position="1150"/>
    </location>
</feature>
<feature type="region of interest" description="Disordered" evidence="1">
    <location>
        <begin position="1205"/>
        <end position="1280"/>
    </location>
</feature>
<comment type="caution">
    <text evidence="2">The sequence shown here is derived from an EMBL/GenBank/DDBJ whole genome shotgun (WGS) entry which is preliminary data.</text>
</comment>
<feature type="compositionally biased region" description="Polar residues" evidence="1">
    <location>
        <begin position="140"/>
        <end position="167"/>
    </location>
</feature>
<sequence>MNRLRSVLSVSPWRSDRVSQLLFSSKKSDAKSDAKRSQYPILSPLHTSIPPPSPSENPQLLPELPSEDDFLILPDLTRRFSLLRNSSGEPLPVDLLRSRLAEQRARGVENHISEEEEDMILESLGLRNKYATPSDKSENSIRQSTRSSLTHSPSTGRSNKRYSNNLFGSGRLRDYSYVRSATSPSKHTSSRATSAAPSGVSTSSSAFDVSHEFKSGTPENDVLNSKQAVRSAPLIPPAPYGQHNALVTAEYRLSKSLGPSALKRASLALEEVIRELEEDAEDEIVMFRSTPITRADNESRSTVRISTTCDNPLTDSHQAGMAISPDHHVQTETEDKRMSPIPSHILPGYIPGMPRPMTPREDTDNDMLRSHSITPRAAAVPSPHGPNVFSSALPNAPSPPPTIPEHAVTTSPFSAKSSRPLSPPFLQRSPVDPTQRGERGAELIDFDSSAVPGRKRPASPLSGLTYQPLTAAAVSTSRPSTPSNVTWTIPTSKSSPQNIISHNRNGSWFSDGEGSTDPHGTNGHSKSASASRSLRSPALPDSPILERSHPHAAYSSGAYPYDNRPPSTISGFDLNGRPIRSPTPTQSPTRSPISPTFPSMDSSPRPSRRASKQNGTSVPFALNSFNPVLFSPLANSSRSSLESTGSSYHSWEADNKFLFVDADSQSPPWHDLSFSSQSTSTTPAGSPDTEWNPEDVIGNYAGLHKSDFAAIQETLVNAVASKNSTVSEARERVPSLRRRRPSTSQSNYSLNFRMTTPPPQQLQPLEGSAAMNSDQILKASALLNSVLDSINTQIKDAPRDTSPSAVTDNSTTAQEISPTTRRNRDLAQVLFGEDTPEEEAPSARAPRPEDASLQMDLSKDKDPVATSPLNVITSSPETSAIGVSSPSRSALHNPLRSPSTPHIPQTPEAQAELAREIQRKTDAAMLALRKRPSNSNLSKEGLVSSGTVRKKLNTKEISTPTLLSASTSVDTIPLRTPPLSSSGPPSKIASRFRKLRGTLRKGNIPIEEIKVTPYPLDLESNPPPHSSQPQFARYDSSKLHPMDSAVSATEIGRFRVPAVPVPSPPASAGPGLKGFMARFRGKARTTESVEYKGRQYHTSPYQMSPVQTPLSLASQPLAEEVNTPRGLTTQTAQHPPSSSSSSSPQNPSAPRLQTPHSDEQMNGVNQYESQALKQLFNAASDLGLDQNKLSELLVRSGSISSRSTDWTMLTRNNSSATKSRPENRDERQFQSPTPQSEWSTFEDSGHRVSKMPVSRKSSLKQPENVGIRRPRQRGADDTNTIIRRTIIYPEDRGVSVADLNALGRKNSSRHRRASALSITSSNRSIHERVPTPPPPRSPTGRRFSADESPPVPQLPQSWAARMDKSLAAPSASGPSNTPYDSVYAYSSSAGPPILISESRYDMYSGEKSSQSAPAEAGTSDPGPALEVIELANGETIWSIVNGLRDDDVESLYTGRTSFQSDYDNDEGVQVFVKDHTRTGSKGSTSSYVSRRKIVQGKNRPETKVYYTSSAQIGRLIENLSQGMDAGTFNFSQGQADNSHSATSSMTGHTNSEYLTVEERLEHMLGAMKAAQ</sequence>
<feature type="compositionally biased region" description="Polar residues" evidence="1">
    <location>
        <begin position="408"/>
        <end position="420"/>
    </location>
</feature>
<feature type="region of interest" description="Disordered" evidence="1">
    <location>
        <begin position="130"/>
        <end position="167"/>
    </location>
</feature>
<feature type="compositionally biased region" description="Polar residues" evidence="1">
    <location>
        <begin position="1096"/>
        <end position="1106"/>
    </location>
</feature>
<feature type="region of interest" description="Disordered" evidence="1">
    <location>
        <begin position="1085"/>
        <end position="1106"/>
    </location>
</feature>
<feature type="compositionally biased region" description="Low complexity" evidence="1">
    <location>
        <begin position="192"/>
        <end position="205"/>
    </location>
</feature>
<feature type="compositionally biased region" description="Polar residues" evidence="1">
    <location>
        <begin position="179"/>
        <end position="191"/>
    </location>
</feature>
<feature type="compositionally biased region" description="Polar residues" evidence="1">
    <location>
        <begin position="1205"/>
        <end position="1218"/>
    </location>
</feature>
<feature type="compositionally biased region" description="Polar residues" evidence="1">
    <location>
        <begin position="867"/>
        <end position="903"/>
    </location>
</feature>
<feature type="compositionally biased region" description="Polar residues" evidence="1">
    <location>
        <begin position="668"/>
        <end position="684"/>
    </location>
</feature>
<name>A0AA38PLU9_9AGAR</name>
<feature type="region of interest" description="Disordered" evidence="1">
    <location>
        <begin position="334"/>
        <end position="618"/>
    </location>
</feature>
<feature type="compositionally biased region" description="Low complexity" evidence="1">
    <location>
        <begin position="527"/>
        <end position="539"/>
    </location>
</feature>
<feature type="region of interest" description="Disordered" evidence="1">
    <location>
        <begin position="794"/>
        <end position="909"/>
    </location>
</feature>
<gene>
    <name evidence="2" type="ORF">F5878DRAFT_524080</name>
</gene>
<accession>A0AA38PLU9</accession>
<feature type="region of interest" description="Disordered" evidence="1">
    <location>
        <begin position="668"/>
        <end position="691"/>
    </location>
</feature>
<feature type="region of interest" description="Disordered" evidence="1">
    <location>
        <begin position="1305"/>
        <end position="1355"/>
    </location>
</feature>
<feature type="region of interest" description="Disordered" evidence="1">
    <location>
        <begin position="179"/>
        <end position="205"/>
    </location>
</feature>
<evidence type="ECO:0000313" key="2">
    <source>
        <dbReference type="EMBL" id="KAJ3845269.1"/>
    </source>
</evidence>
<keyword evidence="3" id="KW-1185">Reference proteome</keyword>
<feature type="compositionally biased region" description="Polar residues" evidence="1">
    <location>
        <begin position="801"/>
        <end position="820"/>
    </location>
</feature>
<evidence type="ECO:0000256" key="1">
    <source>
        <dbReference type="SAM" id="MobiDB-lite"/>
    </source>
</evidence>
<proteinExistence type="predicted"/>
<feature type="region of interest" description="Disordered" evidence="1">
    <location>
        <begin position="726"/>
        <end position="755"/>
    </location>
</feature>
<organism evidence="2 3">
    <name type="scientific">Lentinula raphanica</name>
    <dbReference type="NCBI Taxonomy" id="153919"/>
    <lineage>
        <taxon>Eukaryota</taxon>
        <taxon>Fungi</taxon>
        <taxon>Dikarya</taxon>
        <taxon>Basidiomycota</taxon>
        <taxon>Agaricomycotina</taxon>
        <taxon>Agaricomycetes</taxon>
        <taxon>Agaricomycetidae</taxon>
        <taxon>Agaricales</taxon>
        <taxon>Marasmiineae</taxon>
        <taxon>Omphalotaceae</taxon>
        <taxon>Lentinula</taxon>
    </lineage>
</organism>
<feature type="compositionally biased region" description="Polar residues" evidence="1">
    <location>
        <begin position="1229"/>
        <end position="1242"/>
    </location>
</feature>
<dbReference type="EMBL" id="MU805939">
    <property type="protein sequence ID" value="KAJ3845269.1"/>
    <property type="molecule type" value="Genomic_DNA"/>
</dbReference>